<dbReference type="InterPro" id="IPR013207">
    <property type="entry name" value="LGFP"/>
</dbReference>
<name>A0ABV9PY73_9ACTN</name>
<feature type="region of interest" description="Disordered" evidence="1">
    <location>
        <begin position="26"/>
        <end position="62"/>
    </location>
</feature>
<organism evidence="3 4">
    <name type="scientific">Dietzia aurantiaca</name>
    <dbReference type="NCBI Taxonomy" id="983873"/>
    <lineage>
        <taxon>Bacteria</taxon>
        <taxon>Bacillati</taxon>
        <taxon>Actinomycetota</taxon>
        <taxon>Actinomycetes</taxon>
        <taxon>Mycobacteriales</taxon>
        <taxon>Dietziaceae</taxon>
        <taxon>Dietzia</taxon>
    </lineage>
</organism>
<evidence type="ECO:0000256" key="1">
    <source>
        <dbReference type="SAM" id="MobiDB-lite"/>
    </source>
</evidence>
<evidence type="ECO:0000313" key="3">
    <source>
        <dbReference type="EMBL" id="MFC4756306.1"/>
    </source>
</evidence>
<evidence type="ECO:0000313" key="4">
    <source>
        <dbReference type="Proteomes" id="UP001595836"/>
    </source>
</evidence>
<dbReference type="RefSeq" id="WP_344993469.1">
    <property type="nucleotide sequence ID" value="NZ_BAABCD010000021.1"/>
</dbReference>
<reference evidence="4" key="1">
    <citation type="journal article" date="2019" name="Int. J. Syst. Evol. Microbiol.">
        <title>The Global Catalogue of Microorganisms (GCM) 10K type strain sequencing project: providing services to taxonomists for standard genome sequencing and annotation.</title>
        <authorList>
            <consortium name="The Broad Institute Genomics Platform"/>
            <consortium name="The Broad Institute Genome Sequencing Center for Infectious Disease"/>
            <person name="Wu L."/>
            <person name="Ma J."/>
        </authorList>
    </citation>
    <scope>NUCLEOTIDE SEQUENCE [LARGE SCALE GENOMIC DNA]</scope>
    <source>
        <strain evidence="4">JCM 11882</strain>
    </source>
</reference>
<keyword evidence="4" id="KW-1185">Reference proteome</keyword>
<dbReference type="Proteomes" id="UP001595836">
    <property type="component" value="Unassembled WGS sequence"/>
</dbReference>
<gene>
    <name evidence="3" type="ORF">ACFO7U_16150</name>
</gene>
<keyword evidence="2" id="KW-0732">Signal</keyword>
<comment type="caution">
    <text evidence="3">The sequence shown here is derived from an EMBL/GenBank/DDBJ whole genome shotgun (WGS) entry which is preliminary data.</text>
</comment>
<protein>
    <submittedName>
        <fullName evidence="3">LGFP repeat-containing protein</fullName>
    </submittedName>
</protein>
<dbReference type="EMBL" id="JBHSHP010000059">
    <property type="protein sequence ID" value="MFC4756306.1"/>
    <property type="molecule type" value="Genomic_DNA"/>
</dbReference>
<proteinExistence type="predicted"/>
<accession>A0ABV9PY73</accession>
<feature type="signal peptide" evidence="2">
    <location>
        <begin position="1"/>
        <end position="25"/>
    </location>
</feature>
<dbReference type="Pfam" id="PF08310">
    <property type="entry name" value="LGFP"/>
    <property type="match status" value="2"/>
</dbReference>
<feature type="chain" id="PRO_5046124401" evidence="2">
    <location>
        <begin position="26"/>
        <end position="171"/>
    </location>
</feature>
<dbReference type="PROSITE" id="PS51257">
    <property type="entry name" value="PROKAR_LIPOPROTEIN"/>
    <property type="match status" value="1"/>
</dbReference>
<sequence length="171" mass="16655">MDRIMRVVAVLSLTAVAGAGLSACAGGDEGSGGTAAPETAVMSTTTTTPPGSSATVPGPAGDEVRVPGAVAERWAELGGVEGELGAATGPAEDVDGGSISGFDRGALVLTPSGRAFLVQGEILTAYLEAGGPGGELGFPTADEATTDGGWISTFDGGVITYLDGVAEVELN</sequence>
<feature type="compositionally biased region" description="Low complexity" evidence="1">
    <location>
        <begin position="39"/>
        <end position="61"/>
    </location>
</feature>
<evidence type="ECO:0000256" key="2">
    <source>
        <dbReference type="SAM" id="SignalP"/>
    </source>
</evidence>